<feature type="domain" description="AB hydrolase-1" evidence="1">
    <location>
        <begin position="9"/>
        <end position="238"/>
    </location>
</feature>
<comment type="caution">
    <text evidence="2">The sequence shown here is derived from an EMBL/GenBank/DDBJ whole genome shotgun (WGS) entry which is preliminary data.</text>
</comment>
<accession>A0A7W8M7X8</accession>
<protein>
    <submittedName>
        <fullName evidence="2">Pimeloyl-ACP methyl ester carboxylesterase</fullName>
    </submittedName>
</protein>
<dbReference type="GO" id="GO:0080030">
    <property type="term" value="F:methyl indole-3-acetate esterase activity"/>
    <property type="evidence" value="ECO:0007669"/>
    <property type="project" value="TreeGrafter"/>
</dbReference>
<dbReference type="SUPFAM" id="SSF53474">
    <property type="entry name" value="alpha/beta-Hydrolases"/>
    <property type="match status" value="1"/>
</dbReference>
<dbReference type="PANTHER" id="PTHR10992:SF1066">
    <property type="entry name" value="METHYL JASMONATE ESTERASE 1"/>
    <property type="match status" value="1"/>
</dbReference>
<gene>
    <name evidence="2" type="ORF">HNQ70_000639</name>
</gene>
<proteinExistence type="predicted"/>
<dbReference type="RefSeq" id="WP_183964160.1">
    <property type="nucleotide sequence ID" value="NZ_BAABEW010000004.1"/>
</dbReference>
<dbReference type="Pfam" id="PF12697">
    <property type="entry name" value="Abhydrolase_6"/>
    <property type="match status" value="1"/>
</dbReference>
<sequence length="245" mass="26704">MRPEVKRPFVLVHGAWHGGWCWAEVAARLQAAGHRVFAPTLTGLADRAHLFGAQVGLPTHVEDVTRLIEWERLDGCVLVGHSYAGNVVSGVADRLRERVAHYVYLDAVAPPDDAVRWRWADFNEVADRQARLLAIADAGAGVALPPPPPEALGVSDPAQRQLLRERLGPMPAGTYLHEILFEHGGSAGLARTYVEVTDPPYAPMRATYARMRADASWRHRTLASGHDAMIISPGLLADLLLELAG</sequence>
<dbReference type="InterPro" id="IPR029058">
    <property type="entry name" value="AB_hydrolase_fold"/>
</dbReference>
<dbReference type="AlphaFoldDB" id="A0A7W8M7X8"/>
<dbReference type="Proteomes" id="UP000532440">
    <property type="component" value="Unassembled WGS sequence"/>
</dbReference>
<dbReference type="GO" id="GO:0009696">
    <property type="term" value="P:salicylic acid metabolic process"/>
    <property type="evidence" value="ECO:0007669"/>
    <property type="project" value="TreeGrafter"/>
</dbReference>
<dbReference type="PANTHER" id="PTHR10992">
    <property type="entry name" value="METHYLESTERASE FAMILY MEMBER"/>
    <property type="match status" value="1"/>
</dbReference>
<dbReference type="InterPro" id="IPR045889">
    <property type="entry name" value="MES/HNL"/>
</dbReference>
<name>A0A7W8M7X8_9BURK</name>
<dbReference type="GO" id="GO:0009694">
    <property type="term" value="P:jasmonic acid metabolic process"/>
    <property type="evidence" value="ECO:0007669"/>
    <property type="project" value="TreeGrafter"/>
</dbReference>
<keyword evidence="3" id="KW-1185">Reference proteome</keyword>
<dbReference type="EMBL" id="JACHGB010000001">
    <property type="protein sequence ID" value="MBB5270655.1"/>
    <property type="molecule type" value="Genomic_DNA"/>
</dbReference>
<dbReference type="GO" id="GO:0080032">
    <property type="term" value="F:methyl jasmonate esterase activity"/>
    <property type="evidence" value="ECO:0007669"/>
    <property type="project" value="TreeGrafter"/>
</dbReference>
<evidence type="ECO:0000313" key="2">
    <source>
        <dbReference type="EMBL" id="MBB5270655.1"/>
    </source>
</evidence>
<dbReference type="GO" id="GO:0080031">
    <property type="term" value="F:methyl salicylate esterase activity"/>
    <property type="evidence" value="ECO:0007669"/>
    <property type="project" value="TreeGrafter"/>
</dbReference>
<reference evidence="2 3" key="1">
    <citation type="submission" date="2020-08" db="EMBL/GenBank/DDBJ databases">
        <title>Genomic Encyclopedia of Type Strains, Phase IV (KMG-IV): sequencing the most valuable type-strain genomes for metagenomic binning, comparative biology and taxonomic classification.</title>
        <authorList>
            <person name="Goeker M."/>
        </authorList>
    </citation>
    <scope>NUCLEOTIDE SEQUENCE [LARGE SCALE GENOMIC DNA]</scope>
    <source>
        <strain evidence="2 3">DSM 29781</strain>
    </source>
</reference>
<evidence type="ECO:0000313" key="3">
    <source>
        <dbReference type="Proteomes" id="UP000532440"/>
    </source>
</evidence>
<dbReference type="InterPro" id="IPR000073">
    <property type="entry name" value="AB_hydrolase_1"/>
</dbReference>
<evidence type="ECO:0000259" key="1">
    <source>
        <dbReference type="Pfam" id="PF12697"/>
    </source>
</evidence>
<dbReference type="Gene3D" id="3.40.50.1820">
    <property type="entry name" value="alpha/beta hydrolase"/>
    <property type="match status" value="1"/>
</dbReference>
<organism evidence="2 3">
    <name type="scientific">Quisquiliibacterium transsilvanicum</name>
    <dbReference type="NCBI Taxonomy" id="1549638"/>
    <lineage>
        <taxon>Bacteria</taxon>
        <taxon>Pseudomonadati</taxon>
        <taxon>Pseudomonadota</taxon>
        <taxon>Betaproteobacteria</taxon>
        <taxon>Burkholderiales</taxon>
        <taxon>Burkholderiaceae</taxon>
        <taxon>Quisquiliibacterium</taxon>
    </lineage>
</organism>